<name>A0ABW1TWX5_9BURK</name>
<dbReference type="InterPro" id="IPR012899">
    <property type="entry name" value="LTXXQ"/>
</dbReference>
<feature type="region of interest" description="Disordered" evidence="1">
    <location>
        <begin position="29"/>
        <end position="58"/>
    </location>
</feature>
<evidence type="ECO:0000256" key="1">
    <source>
        <dbReference type="SAM" id="MobiDB-lite"/>
    </source>
</evidence>
<dbReference type="RefSeq" id="WP_371438602.1">
    <property type="nucleotide sequence ID" value="NZ_JBHSRS010000018.1"/>
</dbReference>
<evidence type="ECO:0000313" key="3">
    <source>
        <dbReference type="EMBL" id="MFC6281793.1"/>
    </source>
</evidence>
<dbReference type="Proteomes" id="UP001596270">
    <property type="component" value="Unassembled WGS sequence"/>
</dbReference>
<dbReference type="EMBL" id="JBHSRS010000018">
    <property type="protein sequence ID" value="MFC6281793.1"/>
    <property type="molecule type" value="Genomic_DNA"/>
</dbReference>
<dbReference type="Pfam" id="PF07813">
    <property type="entry name" value="LTXXQ"/>
    <property type="match status" value="1"/>
</dbReference>
<dbReference type="Gene3D" id="1.20.120.1490">
    <property type="match status" value="1"/>
</dbReference>
<accession>A0ABW1TWX5</accession>
<reference evidence="4" key="1">
    <citation type="journal article" date="2019" name="Int. J. Syst. Evol. Microbiol.">
        <title>The Global Catalogue of Microorganisms (GCM) 10K type strain sequencing project: providing services to taxonomists for standard genome sequencing and annotation.</title>
        <authorList>
            <consortium name="The Broad Institute Genomics Platform"/>
            <consortium name="The Broad Institute Genome Sequencing Center for Infectious Disease"/>
            <person name="Wu L."/>
            <person name="Ma J."/>
        </authorList>
    </citation>
    <scope>NUCLEOTIDE SEQUENCE [LARGE SCALE GENOMIC DNA]</scope>
    <source>
        <strain evidence="4">CCUG 39402</strain>
    </source>
</reference>
<keyword evidence="2" id="KW-0732">Signal</keyword>
<proteinExistence type="predicted"/>
<keyword evidence="4" id="KW-1185">Reference proteome</keyword>
<protein>
    <submittedName>
        <fullName evidence="3">Spy/CpxP family protein refolding chaperone</fullName>
    </submittedName>
</protein>
<feature type="chain" id="PRO_5046950697" evidence="2">
    <location>
        <begin position="30"/>
        <end position="183"/>
    </location>
</feature>
<organism evidence="3 4">
    <name type="scientific">Polaromonas aquatica</name>
    <dbReference type="NCBI Taxonomy" id="332657"/>
    <lineage>
        <taxon>Bacteria</taxon>
        <taxon>Pseudomonadati</taxon>
        <taxon>Pseudomonadota</taxon>
        <taxon>Betaproteobacteria</taxon>
        <taxon>Burkholderiales</taxon>
        <taxon>Comamonadaceae</taxon>
        <taxon>Polaromonas</taxon>
    </lineage>
</organism>
<comment type="caution">
    <text evidence="3">The sequence shown here is derived from an EMBL/GenBank/DDBJ whole genome shotgun (WGS) entry which is preliminary data.</text>
</comment>
<sequence length="183" mass="19495">MKFAIKPSASINSFILAGLLATVGASAMAQGAPTAPPAGPPAAGKSAGPGHAGDRMARHDPAKMQAWIAKRQAEMKAKLKITPAQEGAWSTYTAAMQPPARGARPTAEDRAAFAKLTTPERIDKMRAMRTQRMTEMSAAMDKRGDATKAFYAALSPEQQKVFDAEHMRHARHGEHHGPGQKKG</sequence>
<evidence type="ECO:0000256" key="2">
    <source>
        <dbReference type="SAM" id="SignalP"/>
    </source>
</evidence>
<gene>
    <name evidence="3" type="ORF">ACFQND_11170</name>
</gene>
<evidence type="ECO:0000313" key="4">
    <source>
        <dbReference type="Proteomes" id="UP001596270"/>
    </source>
</evidence>
<feature type="signal peptide" evidence="2">
    <location>
        <begin position="1"/>
        <end position="29"/>
    </location>
</feature>